<dbReference type="InterPro" id="IPR032033">
    <property type="entry name" value="Cytochrome_P460"/>
</dbReference>
<evidence type="ECO:0000256" key="2">
    <source>
        <dbReference type="ARBA" id="ARBA00023004"/>
    </source>
</evidence>
<name>A0ABS1FXH8_9FLAO</name>
<keyword evidence="4" id="KW-1133">Transmembrane helix</keyword>
<dbReference type="InterPro" id="IPR038142">
    <property type="entry name" value="Cytochrome_P460_sp"/>
</dbReference>
<feature type="domain" description="Cytochrome c" evidence="5">
    <location>
        <begin position="21"/>
        <end position="150"/>
    </location>
</feature>
<comment type="caution">
    <text evidence="6">The sequence shown here is derived from an EMBL/GenBank/DDBJ whole genome shotgun (WGS) entry which is preliminary data.</text>
</comment>
<sequence>MDSVKKTRTKKPIAIAFLTILGIFAGLQLFSPTIKGKPVTGTIEAPHEVIAILERSCFNCHSNEQKLSWYDKLAPISWGVKKDVERARQVMNFSEWSQVSPGEHKGRMYSILNMMQAGKMPLHEYTLLHASAKVTPADIEVIRKYTLSLSGKSPATTNKTEGKALHQAIKPTTESHSGFPVSPNGVTYTPEFKKWKVISMSTLFDNSIRVIYGNSIAVKAVETDNFHPWPDGSIVVKAVWKQVESADGEIRPGEFVNAQFMVKDSKKYTDTEGWGFAKFSGQDLHPTGKTASFAKESCIACHRQLAEPTGYLFDVPMKVNTKRLIEKLQKK</sequence>
<protein>
    <submittedName>
        <fullName evidence="6">Heme-binding domain-containing protein</fullName>
    </submittedName>
</protein>
<dbReference type="RefSeq" id="WP_200247043.1">
    <property type="nucleotide sequence ID" value="NZ_JAENHK010000010.1"/>
</dbReference>
<evidence type="ECO:0000259" key="5">
    <source>
        <dbReference type="PROSITE" id="PS51007"/>
    </source>
</evidence>
<evidence type="ECO:0000256" key="1">
    <source>
        <dbReference type="ARBA" id="ARBA00022723"/>
    </source>
</evidence>
<accession>A0ABS1FXH8</accession>
<dbReference type="InterPro" id="IPR025992">
    <property type="entry name" value="Haem-bd"/>
</dbReference>
<evidence type="ECO:0000256" key="3">
    <source>
        <dbReference type="PROSITE-ProRule" id="PRU00433"/>
    </source>
</evidence>
<keyword evidence="2 3" id="KW-0408">Iron</keyword>
<dbReference type="PROSITE" id="PS51007">
    <property type="entry name" value="CYTC"/>
    <property type="match status" value="1"/>
</dbReference>
<evidence type="ECO:0000313" key="6">
    <source>
        <dbReference type="EMBL" id="MBK1897095.1"/>
    </source>
</evidence>
<dbReference type="InterPro" id="IPR009056">
    <property type="entry name" value="Cyt_c-like_dom"/>
</dbReference>
<dbReference type="SMART" id="SM01235">
    <property type="entry name" value="Haem_bd"/>
    <property type="match status" value="1"/>
</dbReference>
<dbReference type="Pfam" id="PF16694">
    <property type="entry name" value="Cytochrome_P460"/>
    <property type="match status" value="1"/>
</dbReference>
<evidence type="ECO:0000256" key="4">
    <source>
        <dbReference type="SAM" id="Phobius"/>
    </source>
</evidence>
<feature type="transmembrane region" description="Helical" evidence="4">
    <location>
        <begin position="12"/>
        <end position="30"/>
    </location>
</feature>
<keyword evidence="7" id="KW-1185">Reference proteome</keyword>
<dbReference type="Pfam" id="PF14376">
    <property type="entry name" value="Haem_bd"/>
    <property type="match status" value="1"/>
</dbReference>
<keyword evidence="1 3" id="KW-0479">Metal-binding</keyword>
<dbReference type="Gene3D" id="3.50.70.20">
    <property type="entry name" value="Cytochrome P460"/>
    <property type="match status" value="1"/>
</dbReference>
<organism evidence="6 7">
    <name type="scientific">Chryseobacterium paridis</name>
    <dbReference type="NCBI Taxonomy" id="2800328"/>
    <lineage>
        <taxon>Bacteria</taxon>
        <taxon>Pseudomonadati</taxon>
        <taxon>Bacteroidota</taxon>
        <taxon>Flavobacteriia</taxon>
        <taxon>Flavobacteriales</taxon>
        <taxon>Weeksellaceae</taxon>
        <taxon>Chryseobacterium group</taxon>
        <taxon>Chryseobacterium</taxon>
    </lineage>
</organism>
<gene>
    <name evidence="6" type="ORF">JHL15_15125</name>
</gene>
<keyword evidence="4" id="KW-0812">Transmembrane</keyword>
<keyword evidence="3" id="KW-0349">Heme</keyword>
<dbReference type="CDD" id="cd20753">
    <property type="entry name" value="cyt_P460_Mc-like"/>
    <property type="match status" value="1"/>
</dbReference>
<keyword evidence="4" id="KW-0472">Membrane</keyword>
<proteinExistence type="predicted"/>
<reference evidence="7" key="1">
    <citation type="submission" date="2021-01" db="EMBL/GenBank/DDBJ databases">
        <title>Genome public.</title>
        <authorList>
            <person name="Liu C."/>
            <person name="Sun Q."/>
        </authorList>
    </citation>
    <scope>NUCLEOTIDE SEQUENCE [LARGE SCALE GENOMIC DNA]</scope>
    <source>
        <strain evidence="7">YIM B02567</strain>
    </source>
</reference>
<dbReference type="EMBL" id="JAENHK010000010">
    <property type="protein sequence ID" value="MBK1897095.1"/>
    <property type="molecule type" value="Genomic_DNA"/>
</dbReference>
<evidence type="ECO:0000313" key="7">
    <source>
        <dbReference type="Proteomes" id="UP000628669"/>
    </source>
</evidence>
<dbReference type="Proteomes" id="UP000628669">
    <property type="component" value="Unassembled WGS sequence"/>
</dbReference>